<proteinExistence type="predicted"/>
<dbReference type="HOGENOM" id="CLU_070502_0_0_2"/>
<keyword evidence="1" id="KW-0812">Transmembrane</keyword>
<feature type="transmembrane region" description="Helical" evidence="1">
    <location>
        <begin position="269"/>
        <end position="287"/>
    </location>
</feature>
<name>B6YUS3_THEON</name>
<dbReference type="STRING" id="523850.TON_0622"/>
<dbReference type="GeneID" id="7016921"/>
<dbReference type="RefSeq" id="WP_012571581.1">
    <property type="nucleotide sequence ID" value="NC_011529.1"/>
</dbReference>
<reference evidence="2 3" key="1">
    <citation type="journal article" date="2008" name="J. Bacteriol.">
        <title>The complete genome sequence of Thermococcus onnurineus NA1 reveals a mixed heterotrophic and carboxydotrophic metabolism.</title>
        <authorList>
            <person name="Lee H.S."/>
            <person name="Kang S.G."/>
            <person name="Bae S.S."/>
            <person name="Lim J.K."/>
            <person name="Cho Y."/>
            <person name="Kim Y.J."/>
            <person name="Jeon J.H."/>
            <person name="Cha S.S."/>
            <person name="Kwon K.K."/>
            <person name="Kim H.T."/>
            <person name="Park C.J."/>
            <person name="Lee H.W."/>
            <person name="Kim S.I."/>
            <person name="Chun J."/>
            <person name="Colwell R.R."/>
            <person name="Kim S.J."/>
            <person name="Lee J.H."/>
        </authorList>
    </citation>
    <scope>NUCLEOTIDE SEQUENCE [LARGE SCALE GENOMIC DNA]</scope>
    <source>
        <strain evidence="2 3">NA1</strain>
    </source>
</reference>
<dbReference type="AlphaFoldDB" id="B6YUS3"/>
<dbReference type="PATRIC" id="fig|523850.10.peg.623"/>
<keyword evidence="1" id="KW-0472">Membrane</keyword>
<evidence type="ECO:0000256" key="1">
    <source>
        <dbReference type="SAM" id="Phobius"/>
    </source>
</evidence>
<sequence>MNGFKCERCGAPLEVSPETIVAICPYCGHPNHISGNLKTEHIYIVPSLDKNAIAKAFWERVGKDFDLKRIKDEIEIVGIEGHYAPYWEGKVHVEGTVEYIKKETKCHTDSQGRTHCRTVERRYRERVDETLRLLGSARRQVRSFGVDDLITHYSKTRPSGKRLLDLEEDEWGRIKLEILNTEMDEHHAELMMHEDAIDIIRDRFAKKSDRILRFDVTAGEPENVRLLLLPMWTVYYRYGNSIFQTVFAGWDGKDVAATEPMSTVRRAQYLAGVGIGTFIAAFGAGAIAESLVFAVLAIVGGAALSWFAGSKVLEGQRIERESSSLLGV</sequence>
<feature type="transmembrane region" description="Helical" evidence="1">
    <location>
        <begin position="293"/>
        <end position="313"/>
    </location>
</feature>
<organism evidence="2 3">
    <name type="scientific">Thermococcus onnurineus (strain NA1)</name>
    <dbReference type="NCBI Taxonomy" id="523850"/>
    <lineage>
        <taxon>Archaea</taxon>
        <taxon>Methanobacteriati</taxon>
        <taxon>Methanobacteriota</taxon>
        <taxon>Thermococci</taxon>
        <taxon>Thermococcales</taxon>
        <taxon>Thermococcaceae</taxon>
        <taxon>Thermococcus</taxon>
    </lineage>
</organism>
<protein>
    <submittedName>
        <fullName evidence="2">Hypothetical membrane protein, conserved</fullName>
    </submittedName>
</protein>
<dbReference type="eggNOG" id="arCOG03777">
    <property type="taxonomic scope" value="Archaea"/>
</dbReference>
<dbReference type="Proteomes" id="UP000002727">
    <property type="component" value="Chromosome"/>
</dbReference>
<dbReference type="Gene3D" id="2.20.28.30">
    <property type="entry name" value="RNA polymerase ii, chain L"/>
    <property type="match status" value="1"/>
</dbReference>
<dbReference type="OrthoDB" id="88835at2157"/>
<accession>B6YUS3</accession>
<dbReference type="EMBL" id="CP000855">
    <property type="protein sequence ID" value="ACJ16109.1"/>
    <property type="molecule type" value="Genomic_DNA"/>
</dbReference>
<evidence type="ECO:0000313" key="3">
    <source>
        <dbReference type="Proteomes" id="UP000002727"/>
    </source>
</evidence>
<gene>
    <name evidence="2" type="ordered locus">TON_0622</name>
</gene>
<dbReference type="KEGG" id="ton:TON_0622"/>
<keyword evidence="1" id="KW-1133">Transmembrane helix</keyword>
<evidence type="ECO:0000313" key="2">
    <source>
        <dbReference type="EMBL" id="ACJ16109.1"/>
    </source>
</evidence>
<keyword evidence="3" id="KW-1185">Reference proteome</keyword>